<dbReference type="Gene3D" id="2.130.10.10">
    <property type="entry name" value="YVTN repeat-like/Quinoprotein amine dehydrogenase"/>
    <property type="match status" value="3"/>
</dbReference>
<dbReference type="Pfam" id="PF00400">
    <property type="entry name" value="WD40"/>
    <property type="match status" value="3"/>
</dbReference>
<evidence type="ECO:0000256" key="3">
    <source>
        <dbReference type="ARBA" id="ARBA00022737"/>
    </source>
</evidence>
<dbReference type="GO" id="GO:0043161">
    <property type="term" value="P:proteasome-mediated ubiquitin-dependent protein catabolic process"/>
    <property type="evidence" value="ECO:0007669"/>
    <property type="project" value="TreeGrafter"/>
</dbReference>
<keyword evidence="2 6" id="KW-0853">WD repeat</keyword>
<evidence type="ECO:0000256" key="4">
    <source>
        <dbReference type="ARBA" id="ARBA00022786"/>
    </source>
</evidence>
<dbReference type="AlphaFoldDB" id="A0A6J3MGC7"/>
<dbReference type="InterPro" id="IPR051865">
    <property type="entry name" value="WD-repeat_CDT2_adapter"/>
</dbReference>
<dbReference type="GO" id="GO:0005634">
    <property type="term" value="C:nucleus"/>
    <property type="evidence" value="ECO:0007669"/>
    <property type="project" value="TreeGrafter"/>
</dbReference>
<dbReference type="Proteomes" id="UP000504637">
    <property type="component" value="Unplaced"/>
</dbReference>
<dbReference type="PROSITE" id="PS50294">
    <property type="entry name" value="WD_REPEATS_REGION"/>
    <property type="match status" value="2"/>
</dbReference>
<feature type="region of interest" description="Disordered" evidence="7">
    <location>
        <begin position="561"/>
        <end position="611"/>
    </location>
</feature>
<comment type="pathway">
    <text evidence="1">Protein modification; protein ubiquitination.</text>
</comment>
<dbReference type="RefSeq" id="XP_033463954.1">
    <property type="nucleotide sequence ID" value="XM_033603584.1"/>
</dbReference>
<evidence type="ECO:0000256" key="5">
    <source>
        <dbReference type="ARBA" id="ARBA00038344"/>
    </source>
</evidence>
<feature type="repeat" description="WD" evidence="6">
    <location>
        <begin position="270"/>
        <end position="311"/>
    </location>
</feature>
<accession>A0A6J3MGC7</accession>
<protein>
    <submittedName>
        <fullName evidence="9">WD40 repeat-like protein</fullName>
    </submittedName>
</protein>
<evidence type="ECO:0000256" key="7">
    <source>
        <dbReference type="SAM" id="MobiDB-lite"/>
    </source>
</evidence>
<dbReference type="InterPro" id="IPR036322">
    <property type="entry name" value="WD40_repeat_dom_sf"/>
</dbReference>
<evidence type="ECO:0000256" key="2">
    <source>
        <dbReference type="ARBA" id="ARBA00022574"/>
    </source>
</evidence>
<evidence type="ECO:0000313" key="8">
    <source>
        <dbReference type="Proteomes" id="UP000504637"/>
    </source>
</evidence>
<dbReference type="OrthoDB" id="2096344at2759"/>
<reference evidence="9" key="1">
    <citation type="submission" date="2020-01" db="EMBL/GenBank/DDBJ databases">
        <authorList>
            <consortium name="DOE Joint Genome Institute"/>
            <person name="Haridas S."/>
            <person name="Albert R."/>
            <person name="Binder M."/>
            <person name="Bloem J."/>
            <person name="Labutti K."/>
            <person name="Salamov A."/>
            <person name="Andreopoulos B."/>
            <person name="Baker S.E."/>
            <person name="Barry K."/>
            <person name="Bills G."/>
            <person name="Bluhm B.H."/>
            <person name="Cannon C."/>
            <person name="Castanera R."/>
            <person name="Culley D.E."/>
            <person name="Daum C."/>
            <person name="Ezra D."/>
            <person name="Gonzalez J.B."/>
            <person name="Henrissat B."/>
            <person name="Kuo A."/>
            <person name="Liang C."/>
            <person name="Lipzen A."/>
            <person name="Lutzoni F."/>
            <person name="Magnuson J."/>
            <person name="Mondo S."/>
            <person name="Nolan M."/>
            <person name="Ohm R."/>
            <person name="Pangilinan J."/>
            <person name="Park H.-J."/>
            <person name="Ramirez L."/>
            <person name="Alfaro M."/>
            <person name="Sun H."/>
            <person name="Tritt A."/>
            <person name="Yoshinaga Y."/>
            <person name="Zwiers L.-H."/>
            <person name="Turgeon B.G."/>
            <person name="Goodwin S.B."/>
            <person name="Spatafora J.W."/>
            <person name="Crous P.W."/>
            <person name="Grigoriev I.V."/>
        </authorList>
    </citation>
    <scope>NUCLEOTIDE SEQUENCE</scope>
    <source>
        <strain evidence="9">CBS 342.82</strain>
    </source>
</reference>
<reference evidence="9" key="3">
    <citation type="submission" date="2025-08" db="UniProtKB">
        <authorList>
            <consortium name="RefSeq"/>
        </authorList>
    </citation>
    <scope>IDENTIFICATION</scope>
    <source>
        <strain evidence="9">CBS 342.82</strain>
    </source>
</reference>
<dbReference type="PANTHER" id="PTHR22852:SF0">
    <property type="entry name" value="DENTICLELESS PROTEIN HOMOLOG"/>
    <property type="match status" value="1"/>
</dbReference>
<organism evidence="9">
    <name type="scientific">Dissoconium aciculare CBS 342.82</name>
    <dbReference type="NCBI Taxonomy" id="1314786"/>
    <lineage>
        <taxon>Eukaryota</taxon>
        <taxon>Fungi</taxon>
        <taxon>Dikarya</taxon>
        <taxon>Ascomycota</taxon>
        <taxon>Pezizomycotina</taxon>
        <taxon>Dothideomycetes</taxon>
        <taxon>Dothideomycetidae</taxon>
        <taxon>Mycosphaerellales</taxon>
        <taxon>Dissoconiaceae</taxon>
        <taxon>Dissoconium</taxon>
    </lineage>
</organism>
<dbReference type="PROSITE" id="PS00678">
    <property type="entry name" value="WD_REPEATS_1"/>
    <property type="match status" value="1"/>
</dbReference>
<evidence type="ECO:0000256" key="1">
    <source>
        <dbReference type="ARBA" id="ARBA00004906"/>
    </source>
</evidence>
<dbReference type="PANTHER" id="PTHR22852">
    <property type="entry name" value="LETHAL 2 DENTICLELESS PROTEIN RETINOIC ACID-REGULATED NUCLEAR MATRIX-ASSOCIATED PROTEIN"/>
    <property type="match status" value="1"/>
</dbReference>
<dbReference type="InterPro" id="IPR019775">
    <property type="entry name" value="WD40_repeat_CS"/>
</dbReference>
<dbReference type="GO" id="GO:0030674">
    <property type="term" value="F:protein-macromolecule adaptor activity"/>
    <property type="evidence" value="ECO:0007669"/>
    <property type="project" value="TreeGrafter"/>
</dbReference>
<sequence length="706" mass="78336">MDEMPAFSSQSSQYELHQIAYDQENFDSSPLRPRSTTESGQKLRKPPTVTPKRFKKFFTPRTSSSTKNTQPSKAGRQLRDITRNGINRRRTGEVTDDFLGSDPAESLPRSAKRQKLCFDIESSPPQSSPLKRVSFAGVPQIRRDVRLPSPTFSDAEGLPDLFRELEPFPTPIRCLRKNGNSRRLLERSFGGFDATSRGVRRVDHVADYRAEAANFMTTPNDVQDFIGSSLPVCSASCNTNSLVAIGNEGGSIRLLDTSPESDFRQIHVEFQVHNNSVMDMAFSPDDYLLASAGGDQTTRLIDMHTQQVVCILSGHNSSLKQVRFNPREENLITTSSRDGTVRVWDLRCTGNSSVQSLRTSFEHQVDADGHREPATRYSTAQLNIASALRYTSRPNAEESRSNYSITAFQHMPHGREHLIVTSSDANASMKVWDIRNFGRRNPVPLSSTPVPELHRRTRNHGISSMVLSGDGARLYAVCRDATIYAYSANHLALGSVPEMSSKPARQRMLNEPINGLAPLYGFKHPSLRIGTFYVRAALRPARNDQCEMLAVGSADHEPILFPTDERHLARKERRHEDSDDDEDEGEDLPVLPAPRMSLRSSASKPAAPTTTIPSSFTSLLAANSQLSSLPIHQRGTALVRGHTMEVTSLVWSVAGDLVTVSDDLTARCWRSDAGKARELRTCGEGEGARWNSGWADVAAEWDAEEV</sequence>
<keyword evidence="8" id="KW-1185">Reference proteome</keyword>
<feature type="compositionally biased region" description="Acidic residues" evidence="7">
    <location>
        <begin position="578"/>
        <end position="587"/>
    </location>
</feature>
<keyword evidence="4" id="KW-0833">Ubl conjugation pathway</keyword>
<evidence type="ECO:0000313" key="9">
    <source>
        <dbReference type="RefSeq" id="XP_033463954.1"/>
    </source>
</evidence>
<gene>
    <name evidence="9" type="ORF">K489DRAFT_374995</name>
</gene>
<feature type="compositionally biased region" description="Polar residues" evidence="7">
    <location>
        <begin position="598"/>
        <end position="611"/>
    </location>
</feature>
<dbReference type="SUPFAM" id="SSF50978">
    <property type="entry name" value="WD40 repeat-like"/>
    <property type="match status" value="1"/>
</dbReference>
<keyword evidence="3" id="KW-0677">Repeat</keyword>
<dbReference type="GeneID" id="54361384"/>
<dbReference type="InterPro" id="IPR001680">
    <property type="entry name" value="WD40_rpt"/>
</dbReference>
<dbReference type="SMART" id="SM00320">
    <property type="entry name" value="WD40"/>
    <property type="match status" value="6"/>
</dbReference>
<reference evidence="9" key="2">
    <citation type="submission" date="2020-04" db="EMBL/GenBank/DDBJ databases">
        <authorList>
            <consortium name="NCBI Genome Project"/>
        </authorList>
    </citation>
    <scope>NUCLEOTIDE SEQUENCE</scope>
    <source>
        <strain evidence="9">CBS 342.82</strain>
    </source>
</reference>
<feature type="repeat" description="WD" evidence="6">
    <location>
        <begin position="312"/>
        <end position="347"/>
    </location>
</feature>
<dbReference type="InterPro" id="IPR015943">
    <property type="entry name" value="WD40/YVTN_repeat-like_dom_sf"/>
</dbReference>
<feature type="compositionally biased region" description="Polar residues" evidence="7">
    <location>
        <begin position="60"/>
        <end position="72"/>
    </location>
</feature>
<proteinExistence type="inferred from homology"/>
<dbReference type="PROSITE" id="PS50082">
    <property type="entry name" value="WD_REPEATS_2"/>
    <property type="match status" value="2"/>
</dbReference>
<evidence type="ECO:0000256" key="6">
    <source>
        <dbReference type="PROSITE-ProRule" id="PRU00221"/>
    </source>
</evidence>
<feature type="region of interest" description="Disordered" evidence="7">
    <location>
        <begin position="1"/>
        <end position="106"/>
    </location>
</feature>
<comment type="similarity">
    <text evidence="5">Belongs to the WD repeat cdt2 family.</text>
</comment>
<name>A0A6J3MGC7_9PEZI</name>